<feature type="region of interest" description="Disordered" evidence="1">
    <location>
        <begin position="1"/>
        <end position="24"/>
    </location>
</feature>
<dbReference type="EMBL" id="JANUGQ010000018">
    <property type="protein sequence ID" value="MCS0637954.1"/>
    <property type="molecule type" value="Genomic_DNA"/>
</dbReference>
<proteinExistence type="predicted"/>
<dbReference type="InterPro" id="IPR019026">
    <property type="entry name" value="Peptidase_M64_IgA"/>
</dbReference>
<gene>
    <name evidence="2" type="ORF">NX801_20300</name>
</gene>
<reference evidence="2" key="1">
    <citation type="submission" date="2022-08" db="EMBL/GenBank/DDBJ databases">
        <authorList>
            <person name="Somphong A."/>
            <person name="Phongsopitanun W."/>
        </authorList>
    </citation>
    <scope>NUCLEOTIDE SEQUENCE</scope>
    <source>
        <strain evidence="2">LP05-1</strain>
    </source>
</reference>
<accession>A0ABT2CMZ3</accession>
<sequence>MTALDRTRPPVRPAGTRPRRVAGATARRRAGALLSAALLLATGLLAAGPAAAREGARDGAAAAPAGTVVPVQTTGPADKRFNLVLLGDGYTAAELPRFRADVAEHLNVLWSVEPFASYRSYINVWAVETPSPESGVDCDPGLDAPRRNTPLGMAFWGDCDPGSVQRLLTVNTRAADALADLVPGTSAANRQIVALAHSDTYGGAGGTHATASGGNALSALITPHELGHSLGGLQDEYDYYARGVPGGTYQDGEPGSVHHTLLTERQMREQRAKWWRWLDEPSESGGTVGRYEGGLYSTRGVWRPSRHSMMKTLGYAFDQVEREVMVRAVSAKVNLVQGHTPNTAPIGTDRTVWVETLHPVGGALDVVWRLDGRKLPTHGSRTVDLRGLRPSPGTHTLTATVTDPTPFVRDPAVRRSAALTRTVTWTVDTRATTPREPVAAAFTGHTDTGTPVGARATVYADTTHPADRRLAVHWRLDGRAPATTGNDRDLDLAALRLRPGTHTLTARIAGTGRELRWTVDATPARAAYRVSKPLRTVHRPGRPVEYVYDGPFTLGLTARDDQAGPVVRQFRVDGDGWYTYYGWPTDADAPFRFTPGGTEVDGLVYGKLGTPRVVPWDDAAPEYGTHRIEYRTVDPAGNTGPARSFLVTLVPPKTP</sequence>
<evidence type="ECO:0000256" key="1">
    <source>
        <dbReference type="SAM" id="MobiDB-lite"/>
    </source>
</evidence>
<organism evidence="2 3">
    <name type="scientific">Streptomyces pyxinae</name>
    <dbReference type="NCBI Taxonomy" id="2970734"/>
    <lineage>
        <taxon>Bacteria</taxon>
        <taxon>Bacillati</taxon>
        <taxon>Actinomycetota</taxon>
        <taxon>Actinomycetes</taxon>
        <taxon>Kitasatosporales</taxon>
        <taxon>Streptomycetaceae</taxon>
        <taxon>Streptomyces</taxon>
    </lineage>
</organism>
<dbReference type="Pfam" id="PF09471">
    <property type="entry name" value="Peptidase_M64"/>
    <property type="match status" value="1"/>
</dbReference>
<evidence type="ECO:0000313" key="2">
    <source>
        <dbReference type="EMBL" id="MCS0637954.1"/>
    </source>
</evidence>
<dbReference type="Proteomes" id="UP001431313">
    <property type="component" value="Unassembled WGS sequence"/>
</dbReference>
<comment type="caution">
    <text evidence="2">The sequence shown here is derived from an EMBL/GenBank/DDBJ whole genome shotgun (WGS) entry which is preliminary data.</text>
</comment>
<dbReference type="InterPro" id="IPR024079">
    <property type="entry name" value="MetalloPept_cat_dom_sf"/>
</dbReference>
<dbReference type="RefSeq" id="WP_258789221.1">
    <property type="nucleotide sequence ID" value="NZ_JANUGQ010000018.1"/>
</dbReference>
<dbReference type="Gene3D" id="3.40.390.10">
    <property type="entry name" value="Collagenase (Catalytic Domain)"/>
    <property type="match status" value="1"/>
</dbReference>
<name>A0ABT2CMZ3_9ACTN</name>
<keyword evidence="3" id="KW-1185">Reference proteome</keyword>
<protein>
    <submittedName>
        <fullName evidence="2">M64 family metallopeptidase</fullName>
    </submittedName>
</protein>
<feature type="compositionally biased region" description="Low complexity" evidence="1">
    <location>
        <begin position="13"/>
        <end position="24"/>
    </location>
</feature>
<evidence type="ECO:0000313" key="3">
    <source>
        <dbReference type="Proteomes" id="UP001431313"/>
    </source>
</evidence>